<feature type="coiled-coil region" evidence="9">
    <location>
        <begin position="200"/>
        <end position="227"/>
    </location>
</feature>
<accession>A0ABY9XA09</accession>
<reference evidence="12 13" key="1">
    <citation type="submission" date="2019-08" db="EMBL/GenBank/DDBJ databases">
        <title>Archangium and Cystobacter genomes.</title>
        <authorList>
            <person name="Chen I.-C.K."/>
            <person name="Wielgoss S."/>
        </authorList>
    </citation>
    <scope>NUCLEOTIDE SEQUENCE [LARGE SCALE GENOMIC DNA]</scope>
    <source>
        <strain evidence="12 13">Cbm 6</strain>
    </source>
</reference>
<evidence type="ECO:0000313" key="12">
    <source>
        <dbReference type="EMBL" id="WNG52242.1"/>
    </source>
</evidence>
<dbReference type="PANTHER" id="PTHR43065">
    <property type="entry name" value="SENSOR HISTIDINE KINASE"/>
    <property type="match status" value="1"/>
</dbReference>
<protein>
    <recommendedName>
        <fullName evidence="2">histidine kinase</fullName>
        <ecNumber evidence="2">2.7.13.3</ecNumber>
    </recommendedName>
</protein>
<keyword evidence="10" id="KW-0812">Transmembrane</keyword>
<dbReference type="InterPro" id="IPR036890">
    <property type="entry name" value="HATPase_C_sf"/>
</dbReference>
<keyword evidence="4" id="KW-0808">Transferase</keyword>
<keyword evidence="10" id="KW-0472">Membrane</keyword>
<dbReference type="InterPro" id="IPR005467">
    <property type="entry name" value="His_kinase_dom"/>
</dbReference>
<proteinExistence type="predicted"/>
<dbReference type="Gene3D" id="1.10.287.130">
    <property type="match status" value="1"/>
</dbReference>
<dbReference type="SMART" id="SM00387">
    <property type="entry name" value="HATPase_c"/>
    <property type="match status" value="1"/>
</dbReference>
<dbReference type="InterPro" id="IPR003594">
    <property type="entry name" value="HATPase_dom"/>
</dbReference>
<evidence type="ECO:0000256" key="7">
    <source>
        <dbReference type="ARBA" id="ARBA00022840"/>
    </source>
</evidence>
<evidence type="ECO:0000256" key="1">
    <source>
        <dbReference type="ARBA" id="ARBA00000085"/>
    </source>
</evidence>
<feature type="transmembrane region" description="Helical" evidence="10">
    <location>
        <begin position="143"/>
        <end position="163"/>
    </location>
</feature>
<dbReference type="SUPFAM" id="SSF55874">
    <property type="entry name" value="ATPase domain of HSP90 chaperone/DNA topoisomerase II/histidine kinase"/>
    <property type="match status" value="1"/>
</dbReference>
<dbReference type="SUPFAM" id="SSF47384">
    <property type="entry name" value="Homodimeric domain of signal transducing histidine kinase"/>
    <property type="match status" value="1"/>
</dbReference>
<keyword evidence="8" id="KW-0902">Two-component regulatory system</keyword>
<sequence length="466" mass="50375">MVDSFGSQTLAQVKRKNFFACAALLALGVVGHCGVSGSLDPTPLLALLGWSSTFVLLGAAIGAGWIPAEWSGVCSGLVSLVAATLLIYVTGGPASPYFPMLSALPLVVATFASEVRGSTVLTSLGMMGVVLLLDMLADMPLRQMLLHMSSFGLISGVAIYLAGAYRRTRSAEKAAQQERWVAQQERWVAQQERWVAQQERLAALERLAESERRRVRAERERAEVERLVLVGQLAAGVAHEVNNPLAFVKSNLHYLEQELLSEDGPVDRAELRDVLEETKQGVLRIQQIVADLRRFSREGETGEEGLPEDALHEAKRLASVRLRSLGEVSTDVTPGLPSVRLGQRQLVQVLVNLLLNAADAVEMAVPARRAHILVRAKRVESGVRLEVEDNGPGLSPEVQSRLFEPFFTTKPPGKGTGLGLALCREYVSRVGGTLHAENRCEGGARFVLVLPTVAERTSAPPCSLAS</sequence>
<dbReference type="Gene3D" id="3.30.565.10">
    <property type="entry name" value="Histidine kinase-like ATPase, C-terminal domain"/>
    <property type="match status" value="1"/>
</dbReference>
<dbReference type="SMART" id="SM00388">
    <property type="entry name" value="HisKA"/>
    <property type="match status" value="1"/>
</dbReference>
<dbReference type="PANTHER" id="PTHR43065:SF10">
    <property type="entry name" value="PEROXIDE STRESS-ACTIVATED HISTIDINE KINASE MAK3"/>
    <property type="match status" value="1"/>
</dbReference>
<dbReference type="GO" id="GO:0016301">
    <property type="term" value="F:kinase activity"/>
    <property type="evidence" value="ECO:0007669"/>
    <property type="project" value="UniProtKB-KW"/>
</dbReference>
<dbReference type="InterPro" id="IPR003661">
    <property type="entry name" value="HisK_dim/P_dom"/>
</dbReference>
<keyword evidence="9" id="KW-0175">Coiled coil</keyword>
<gene>
    <name evidence="12" type="ORF">F0U60_05460</name>
</gene>
<evidence type="ECO:0000256" key="10">
    <source>
        <dbReference type="SAM" id="Phobius"/>
    </source>
</evidence>
<feature type="transmembrane region" description="Helical" evidence="10">
    <location>
        <begin position="43"/>
        <end position="66"/>
    </location>
</feature>
<dbReference type="EC" id="2.7.13.3" evidence="2"/>
<dbReference type="Proteomes" id="UP001611383">
    <property type="component" value="Chromosome"/>
</dbReference>
<evidence type="ECO:0000259" key="11">
    <source>
        <dbReference type="PROSITE" id="PS50109"/>
    </source>
</evidence>
<dbReference type="Pfam" id="PF02518">
    <property type="entry name" value="HATPase_c"/>
    <property type="match status" value="1"/>
</dbReference>
<dbReference type="Pfam" id="PF00512">
    <property type="entry name" value="HisKA"/>
    <property type="match status" value="1"/>
</dbReference>
<evidence type="ECO:0000256" key="2">
    <source>
        <dbReference type="ARBA" id="ARBA00012438"/>
    </source>
</evidence>
<dbReference type="InterPro" id="IPR004358">
    <property type="entry name" value="Sig_transdc_His_kin-like_C"/>
</dbReference>
<feature type="transmembrane region" description="Helical" evidence="10">
    <location>
        <begin position="120"/>
        <end position="137"/>
    </location>
</feature>
<name>A0ABY9XA09_9BACT</name>
<evidence type="ECO:0000256" key="6">
    <source>
        <dbReference type="ARBA" id="ARBA00022777"/>
    </source>
</evidence>
<comment type="catalytic activity">
    <reaction evidence="1">
        <text>ATP + protein L-histidine = ADP + protein N-phospho-L-histidine.</text>
        <dbReference type="EC" id="2.7.13.3"/>
    </reaction>
</comment>
<dbReference type="EMBL" id="CP043494">
    <property type="protein sequence ID" value="WNG52242.1"/>
    <property type="molecule type" value="Genomic_DNA"/>
</dbReference>
<dbReference type="InterPro" id="IPR036097">
    <property type="entry name" value="HisK_dim/P_sf"/>
</dbReference>
<feature type="transmembrane region" description="Helical" evidence="10">
    <location>
        <begin position="73"/>
        <end position="91"/>
    </location>
</feature>
<keyword evidence="13" id="KW-1185">Reference proteome</keyword>
<dbReference type="PRINTS" id="PR00344">
    <property type="entry name" value="BCTRLSENSOR"/>
</dbReference>
<dbReference type="PROSITE" id="PS50109">
    <property type="entry name" value="HIS_KIN"/>
    <property type="match status" value="1"/>
</dbReference>
<evidence type="ECO:0000256" key="8">
    <source>
        <dbReference type="ARBA" id="ARBA00023012"/>
    </source>
</evidence>
<organism evidence="12 13">
    <name type="scientific">Archangium minus</name>
    <dbReference type="NCBI Taxonomy" id="83450"/>
    <lineage>
        <taxon>Bacteria</taxon>
        <taxon>Pseudomonadati</taxon>
        <taxon>Myxococcota</taxon>
        <taxon>Myxococcia</taxon>
        <taxon>Myxococcales</taxon>
        <taxon>Cystobacterineae</taxon>
        <taxon>Archangiaceae</taxon>
        <taxon>Archangium</taxon>
    </lineage>
</organism>
<evidence type="ECO:0000256" key="4">
    <source>
        <dbReference type="ARBA" id="ARBA00022679"/>
    </source>
</evidence>
<dbReference type="CDD" id="cd00082">
    <property type="entry name" value="HisKA"/>
    <property type="match status" value="1"/>
</dbReference>
<evidence type="ECO:0000256" key="5">
    <source>
        <dbReference type="ARBA" id="ARBA00022741"/>
    </source>
</evidence>
<evidence type="ECO:0000313" key="13">
    <source>
        <dbReference type="Proteomes" id="UP001611383"/>
    </source>
</evidence>
<feature type="domain" description="Histidine kinase" evidence="11">
    <location>
        <begin position="236"/>
        <end position="454"/>
    </location>
</feature>
<evidence type="ECO:0000256" key="9">
    <source>
        <dbReference type="SAM" id="Coils"/>
    </source>
</evidence>
<keyword evidence="5" id="KW-0547">Nucleotide-binding</keyword>
<keyword evidence="10" id="KW-1133">Transmembrane helix</keyword>
<keyword evidence="6 12" id="KW-0418">Kinase</keyword>
<evidence type="ECO:0000256" key="3">
    <source>
        <dbReference type="ARBA" id="ARBA00022553"/>
    </source>
</evidence>
<keyword evidence="3" id="KW-0597">Phosphoprotein</keyword>
<keyword evidence="7" id="KW-0067">ATP-binding</keyword>